<dbReference type="InterPro" id="IPR038488">
    <property type="entry name" value="Integrase_DNA-bd_sf"/>
</dbReference>
<sequence>MPQNITNKDCIGEVKKREKIYDAECSGLYVSLSPTAPPTFSLKYTCRITKQRATQWLGIYQKGGEGSPARDVAYWRREAMKLKIRIGNGEDIAQAARQAHDRQAKQQLTVGQLIDQRIAWISEEIEVRRHTEDGVIIKRKPRMKDWSNMASHLNRFVRPRLGSMVAREVTNDDIAQLQADILAGTLIIRNGKAAKKGSVSSARHMRKAVSGLFNWAAEAGRKYVSTSPCVNLPALPQEEPRKRKLSPDEIRILWHGLDRPDMPIDRRICLALKFALASMLRSVEMLHIHRDELGRDGLASKLPLVVIPEERVKKGREIHQPLSDLAVEIAKEAMGNYPWLFAGRFGTEPLNRKAMACALRGKTKLVKGKVVIQSEGICRMLGLKPFTPHDLRRTAASLMGNIKVPRSIISLCLDHTIKSDEHGDVSPITGKHYDQAPRIAEKREALQLLADEIRRIVAEPVQAQEEMKRAA</sequence>
<dbReference type="Gene3D" id="1.10.150.130">
    <property type="match status" value="1"/>
</dbReference>
<dbReference type="InterPro" id="IPR013762">
    <property type="entry name" value="Integrase-like_cat_sf"/>
</dbReference>
<dbReference type="PANTHER" id="PTHR30629:SF2">
    <property type="entry name" value="PROPHAGE INTEGRASE INTS-RELATED"/>
    <property type="match status" value="1"/>
</dbReference>
<proteinExistence type="inferred from homology"/>
<feature type="domain" description="Tyr recombinase" evidence="5">
    <location>
        <begin position="240"/>
        <end position="447"/>
    </location>
</feature>
<dbReference type="InterPro" id="IPR050808">
    <property type="entry name" value="Phage_Integrase"/>
</dbReference>
<dbReference type="AlphaFoldDB" id="A0A973VY34"/>
<protein>
    <submittedName>
        <fullName evidence="6">Tyrosine-type recombinase/integrase</fullName>
    </submittedName>
</protein>
<dbReference type="GO" id="GO:0015074">
    <property type="term" value="P:DNA integration"/>
    <property type="evidence" value="ECO:0007669"/>
    <property type="project" value="UniProtKB-KW"/>
</dbReference>
<reference evidence="6" key="1">
    <citation type="submission" date="2020-06" db="EMBL/GenBank/DDBJ databases">
        <title>Whole Genome Sequence of Bradyrhizobium sp. Strain 1S1.</title>
        <authorList>
            <person name="Bromfield E.S.P."/>
            <person name="Cloutier S."/>
        </authorList>
    </citation>
    <scope>NUCLEOTIDE SEQUENCE [LARGE SCALE GENOMIC DNA]</scope>
    <source>
        <strain evidence="6">1S1</strain>
    </source>
</reference>
<keyword evidence="4" id="KW-0233">DNA recombination</keyword>
<dbReference type="SUPFAM" id="SSF56349">
    <property type="entry name" value="DNA breaking-rejoining enzymes"/>
    <property type="match status" value="1"/>
</dbReference>
<keyword evidence="2" id="KW-0229">DNA integration</keyword>
<accession>A0A973VY34</accession>
<dbReference type="RefSeq" id="WP_166202966.1">
    <property type="nucleotide sequence ID" value="NZ_CP088285.1"/>
</dbReference>
<dbReference type="PANTHER" id="PTHR30629">
    <property type="entry name" value="PROPHAGE INTEGRASE"/>
    <property type="match status" value="1"/>
</dbReference>
<dbReference type="GO" id="GO:0006310">
    <property type="term" value="P:DNA recombination"/>
    <property type="evidence" value="ECO:0007669"/>
    <property type="project" value="UniProtKB-KW"/>
</dbReference>
<dbReference type="PROSITE" id="PS51898">
    <property type="entry name" value="TYR_RECOMBINASE"/>
    <property type="match status" value="1"/>
</dbReference>
<name>A0A973VY34_9BRAD</name>
<organism evidence="6">
    <name type="scientific">Bradyrhizobium septentrionale</name>
    <dbReference type="NCBI Taxonomy" id="1404411"/>
    <lineage>
        <taxon>Bacteria</taxon>
        <taxon>Pseudomonadati</taxon>
        <taxon>Pseudomonadota</taxon>
        <taxon>Alphaproteobacteria</taxon>
        <taxon>Hyphomicrobiales</taxon>
        <taxon>Nitrobacteraceae</taxon>
        <taxon>Bradyrhizobium</taxon>
    </lineage>
</organism>
<dbReference type="InterPro" id="IPR011010">
    <property type="entry name" value="DNA_brk_join_enz"/>
</dbReference>
<evidence type="ECO:0000313" key="6">
    <source>
        <dbReference type="EMBL" id="NVI43699.1"/>
    </source>
</evidence>
<comment type="similarity">
    <text evidence="1">Belongs to the 'phage' integrase family.</text>
</comment>
<dbReference type="Gene3D" id="1.10.443.10">
    <property type="entry name" value="Intergrase catalytic core"/>
    <property type="match status" value="1"/>
</dbReference>
<dbReference type="Pfam" id="PF00589">
    <property type="entry name" value="Phage_integrase"/>
    <property type="match status" value="1"/>
</dbReference>
<evidence type="ECO:0000259" key="5">
    <source>
        <dbReference type="PROSITE" id="PS51898"/>
    </source>
</evidence>
<dbReference type="InterPro" id="IPR002104">
    <property type="entry name" value="Integrase_catalytic"/>
</dbReference>
<dbReference type="Gene3D" id="3.30.160.390">
    <property type="entry name" value="Integrase, DNA-binding domain"/>
    <property type="match status" value="1"/>
</dbReference>
<dbReference type="InterPro" id="IPR010998">
    <property type="entry name" value="Integrase_recombinase_N"/>
</dbReference>
<evidence type="ECO:0000256" key="4">
    <source>
        <dbReference type="ARBA" id="ARBA00023172"/>
    </source>
</evidence>
<keyword evidence="3" id="KW-0238">DNA-binding</keyword>
<gene>
    <name evidence="6" type="ORF">HAP48_012260</name>
</gene>
<evidence type="ECO:0000256" key="3">
    <source>
        <dbReference type="ARBA" id="ARBA00023125"/>
    </source>
</evidence>
<evidence type="ECO:0000256" key="1">
    <source>
        <dbReference type="ARBA" id="ARBA00008857"/>
    </source>
</evidence>
<comment type="caution">
    <text evidence="6">The sequence shown here is derived from an EMBL/GenBank/DDBJ whole genome shotgun (WGS) entry which is preliminary data.</text>
</comment>
<evidence type="ECO:0000256" key="2">
    <source>
        <dbReference type="ARBA" id="ARBA00022908"/>
    </source>
</evidence>
<dbReference type="GO" id="GO:0003677">
    <property type="term" value="F:DNA binding"/>
    <property type="evidence" value="ECO:0007669"/>
    <property type="project" value="UniProtKB-KW"/>
</dbReference>
<dbReference type="EMBL" id="JAAOLE020000001">
    <property type="protein sequence ID" value="NVI43699.1"/>
    <property type="molecule type" value="Genomic_DNA"/>
</dbReference>